<organism evidence="2 3">
    <name type="scientific">Acer yangbiense</name>
    <dbReference type="NCBI Taxonomy" id="1000413"/>
    <lineage>
        <taxon>Eukaryota</taxon>
        <taxon>Viridiplantae</taxon>
        <taxon>Streptophyta</taxon>
        <taxon>Embryophyta</taxon>
        <taxon>Tracheophyta</taxon>
        <taxon>Spermatophyta</taxon>
        <taxon>Magnoliopsida</taxon>
        <taxon>eudicotyledons</taxon>
        <taxon>Gunneridae</taxon>
        <taxon>Pentapetalae</taxon>
        <taxon>rosids</taxon>
        <taxon>malvids</taxon>
        <taxon>Sapindales</taxon>
        <taxon>Sapindaceae</taxon>
        <taxon>Hippocastanoideae</taxon>
        <taxon>Acereae</taxon>
        <taxon>Acer</taxon>
    </lineage>
</organism>
<accession>A0A5C7H1T0</accession>
<dbReference type="Proteomes" id="UP000323000">
    <property type="component" value="Chromosome 11"/>
</dbReference>
<keyword evidence="3" id="KW-1185">Reference proteome</keyword>
<dbReference type="AlphaFoldDB" id="A0A5C7H1T0"/>
<name>A0A5C7H1T0_9ROSI</name>
<reference evidence="3" key="1">
    <citation type="journal article" date="2019" name="Gigascience">
        <title>De novo genome assembly of the endangered Acer yangbiense, a plant species with extremely small populations endemic to Yunnan Province, China.</title>
        <authorList>
            <person name="Yang J."/>
            <person name="Wariss H.M."/>
            <person name="Tao L."/>
            <person name="Zhang R."/>
            <person name="Yun Q."/>
            <person name="Hollingsworth P."/>
            <person name="Dao Z."/>
            <person name="Luo G."/>
            <person name="Guo H."/>
            <person name="Ma Y."/>
            <person name="Sun W."/>
        </authorList>
    </citation>
    <scope>NUCLEOTIDE SEQUENCE [LARGE SCALE GENOMIC DNA]</scope>
    <source>
        <strain evidence="3">cv. Malutang</strain>
    </source>
</reference>
<sequence length="116" mass="13203">MKTPISTSKPIQRESSQQLQRRDVAAIVLVVVFNVGYLNRLSGWMQDFKPSTLSFSLDGLGSGYGSLHGVKETTNERLLFPFEDLKHVLSTKTHLDIHDHQLNRDQHNGDSYGYWT</sequence>
<dbReference type="EMBL" id="VAHF01000011">
    <property type="protein sequence ID" value="TXG50739.1"/>
    <property type="molecule type" value="Genomic_DNA"/>
</dbReference>
<gene>
    <name evidence="2" type="ORF">EZV62_023263</name>
</gene>
<feature type="compositionally biased region" description="Polar residues" evidence="1">
    <location>
        <begin position="1"/>
        <end position="19"/>
    </location>
</feature>
<protein>
    <submittedName>
        <fullName evidence="2">Uncharacterized protein</fullName>
    </submittedName>
</protein>
<proteinExistence type="predicted"/>
<evidence type="ECO:0000313" key="3">
    <source>
        <dbReference type="Proteomes" id="UP000323000"/>
    </source>
</evidence>
<evidence type="ECO:0000256" key="1">
    <source>
        <dbReference type="SAM" id="MobiDB-lite"/>
    </source>
</evidence>
<comment type="caution">
    <text evidence="2">The sequence shown here is derived from an EMBL/GenBank/DDBJ whole genome shotgun (WGS) entry which is preliminary data.</text>
</comment>
<feature type="region of interest" description="Disordered" evidence="1">
    <location>
        <begin position="1"/>
        <end position="20"/>
    </location>
</feature>
<evidence type="ECO:0000313" key="2">
    <source>
        <dbReference type="EMBL" id="TXG50739.1"/>
    </source>
</evidence>